<feature type="region of interest" description="Disordered" evidence="1">
    <location>
        <begin position="78"/>
        <end position="132"/>
    </location>
</feature>
<evidence type="ECO:0000313" key="3">
    <source>
        <dbReference type="Proteomes" id="UP001066276"/>
    </source>
</evidence>
<accession>A0AAV7UKF7</accession>
<name>A0AAV7UKF7_PLEWA</name>
<comment type="caution">
    <text evidence="2">The sequence shown here is derived from an EMBL/GenBank/DDBJ whole genome shotgun (WGS) entry which is preliminary data.</text>
</comment>
<evidence type="ECO:0000313" key="2">
    <source>
        <dbReference type="EMBL" id="KAJ1189313.1"/>
    </source>
</evidence>
<dbReference type="AlphaFoldDB" id="A0AAV7UKF7"/>
<sequence length="132" mass="14852">MNGGPVGCTDVMFWKAEAQEKDVVRVLPEEPRVVNVVWDPWWILALCIRGRCGQGHPRGLDVTLSNMWQTFQLISHGNLQPRPTIGERKEQGPGDSLHPLPRGPLRFSERRSPDGEERSLPKSKDSSGTWLS</sequence>
<keyword evidence="3" id="KW-1185">Reference proteome</keyword>
<proteinExistence type="predicted"/>
<protein>
    <submittedName>
        <fullName evidence="2">Uncharacterized protein</fullName>
    </submittedName>
</protein>
<reference evidence="2" key="1">
    <citation type="journal article" date="2022" name="bioRxiv">
        <title>Sequencing and chromosome-scale assembly of the giantPleurodeles waltlgenome.</title>
        <authorList>
            <person name="Brown T."/>
            <person name="Elewa A."/>
            <person name="Iarovenko S."/>
            <person name="Subramanian E."/>
            <person name="Araus A.J."/>
            <person name="Petzold A."/>
            <person name="Susuki M."/>
            <person name="Suzuki K.-i.T."/>
            <person name="Hayashi T."/>
            <person name="Toyoda A."/>
            <person name="Oliveira C."/>
            <person name="Osipova E."/>
            <person name="Leigh N.D."/>
            <person name="Simon A."/>
            <person name="Yun M.H."/>
        </authorList>
    </citation>
    <scope>NUCLEOTIDE SEQUENCE</scope>
    <source>
        <strain evidence="2">20211129_DDA</strain>
        <tissue evidence="2">Liver</tissue>
    </source>
</reference>
<dbReference type="EMBL" id="JANPWB010000005">
    <property type="protein sequence ID" value="KAJ1189313.1"/>
    <property type="molecule type" value="Genomic_DNA"/>
</dbReference>
<organism evidence="2 3">
    <name type="scientific">Pleurodeles waltl</name>
    <name type="common">Iberian ribbed newt</name>
    <dbReference type="NCBI Taxonomy" id="8319"/>
    <lineage>
        <taxon>Eukaryota</taxon>
        <taxon>Metazoa</taxon>
        <taxon>Chordata</taxon>
        <taxon>Craniata</taxon>
        <taxon>Vertebrata</taxon>
        <taxon>Euteleostomi</taxon>
        <taxon>Amphibia</taxon>
        <taxon>Batrachia</taxon>
        <taxon>Caudata</taxon>
        <taxon>Salamandroidea</taxon>
        <taxon>Salamandridae</taxon>
        <taxon>Pleurodelinae</taxon>
        <taxon>Pleurodeles</taxon>
    </lineage>
</organism>
<feature type="compositionally biased region" description="Basic and acidic residues" evidence="1">
    <location>
        <begin position="107"/>
        <end position="125"/>
    </location>
</feature>
<gene>
    <name evidence="2" type="ORF">NDU88_006061</name>
</gene>
<evidence type="ECO:0000256" key="1">
    <source>
        <dbReference type="SAM" id="MobiDB-lite"/>
    </source>
</evidence>
<dbReference type="Proteomes" id="UP001066276">
    <property type="component" value="Chromosome 3_1"/>
</dbReference>